<name>A0ABR2TWE3_9ROSI</name>
<dbReference type="SUPFAM" id="SSF46785">
    <property type="entry name" value="Winged helix' DNA-binding domain"/>
    <property type="match status" value="1"/>
</dbReference>
<dbReference type="InterPro" id="IPR044974">
    <property type="entry name" value="Disease_R_plants"/>
</dbReference>
<protein>
    <recommendedName>
        <fullName evidence="2">Disease resistance protein Roq1-like winged-helix domain-containing protein</fullName>
    </recommendedName>
</protein>
<dbReference type="EMBL" id="JBBPBN010000004">
    <property type="protein sequence ID" value="KAK9041631.1"/>
    <property type="molecule type" value="Genomic_DNA"/>
</dbReference>
<dbReference type="Proteomes" id="UP001396334">
    <property type="component" value="Unassembled WGS sequence"/>
</dbReference>
<feature type="domain" description="Disease resistance protein Roq1-like winged-helix" evidence="2">
    <location>
        <begin position="3"/>
        <end position="46"/>
    </location>
</feature>
<sequence length="178" mass="20716">MDACYVSAHSGIDSLIDKSLICVSGNMITMHDLLQQMGQAIVRNESPSEPERRSRLWIADDIYDVLRENNGTKILKGILLDISRISELELKPDVLVKMPNLKFLKFYRSDRYNCFQKKSKICLPQGLSSLPNELRYHCWEGYPLRTLPPRIDPRNLVELDFSYSNVEFLWEGKQVFFK</sequence>
<dbReference type="PANTHER" id="PTHR11017">
    <property type="entry name" value="LEUCINE-RICH REPEAT-CONTAINING PROTEIN"/>
    <property type="match status" value="1"/>
</dbReference>
<dbReference type="InterPro" id="IPR032675">
    <property type="entry name" value="LRR_dom_sf"/>
</dbReference>
<proteinExistence type="predicted"/>
<accession>A0ABR2TWE3</accession>
<evidence type="ECO:0000256" key="1">
    <source>
        <dbReference type="ARBA" id="ARBA00022737"/>
    </source>
</evidence>
<keyword evidence="1" id="KW-0677">Repeat</keyword>
<dbReference type="InterPro" id="IPR036390">
    <property type="entry name" value="WH_DNA-bd_sf"/>
</dbReference>
<comment type="caution">
    <text evidence="3">The sequence shown here is derived from an EMBL/GenBank/DDBJ whole genome shotgun (WGS) entry which is preliminary data.</text>
</comment>
<organism evidence="3 4">
    <name type="scientific">Hibiscus sabdariffa</name>
    <name type="common">roselle</name>
    <dbReference type="NCBI Taxonomy" id="183260"/>
    <lineage>
        <taxon>Eukaryota</taxon>
        <taxon>Viridiplantae</taxon>
        <taxon>Streptophyta</taxon>
        <taxon>Embryophyta</taxon>
        <taxon>Tracheophyta</taxon>
        <taxon>Spermatophyta</taxon>
        <taxon>Magnoliopsida</taxon>
        <taxon>eudicotyledons</taxon>
        <taxon>Gunneridae</taxon>
        <taxon>Pentapetalae</taxon>
        <taxon>rosids</taxon>
        <taxon>malvids</taxon>
        <taxon>Malvales</taxon>
        <taxon>Malvaceae</taxon>
        <taxon>Malvoideae</taxon>
        <taxon>Hibiscus</taxon>
    </lineage>
</organism>
<evidence type="ECO:0000313" key="4">
    <source>
        <dbReference type="Proteomes" id="UP001396334"/>
    </source>
</evidence>
<dbReference type="Pfam" id="PF23282">
    <property type="entry name" value="WHD_ROQ1"/>
    <property type="match status" value="1"/>
</dbReference>
<reference evidence="3 4" key="1">
    <citation type="journal article" date="2024" name="G3 (Bethesda)">
        <title>Genome assembly of Hibiscus sabdariffa L. provides insights into metabolisms of medicinal natural products.</title>
        <authorList>
            <person name="Kim T."/>
        </authorList>
    </citation>
    <scope>NUCLEOTIDE SEQUENCE [LARGE SCALE GENOMIC DNA]</scope>
    <source>
        <strain evidence="3">TK-2024</strain>
        <tissue evidence="3">Old leaves</tissue>
    </source>
</reference>
<dbReference type="SUPFAM" id="SSF52058">
    <property type="entry name" value="L domain-like"/>
    <property type="match status" value="1"/>
</dbReference>
<gene>
    <name evidence="3" type="ORF">V6N11_016722</name>
</gene>
<dbReference type="Gene3D" id="3.80.10.10">
    <property type="entry name" value="Ribonuclease Inhibitor"/>
    <property type="match status" value="1"/>
</dbReference>
<keyword evidence="4" id="KW-1185">Reference proteome</keyword>
<evidence type="ECO:0000259" key="2">
    <source>
        <dbReference type="Pfam" id="PF23282"/>
    </source>
</evidence>
<dbReference type="InterPro" id="IPR058192">
    <property type="entry name" value="WHD_ROQ1-like"/>
</dbReference>
<dbReference type="PANTHER" id="PTHR11017:SF570">
    <property type="entry name" value="DISEASE RESISTANCE PROTEIN (TIR-NBS CLASS)-RELATED"/>
    <property type="match status" value="1"/>
</dbReference>
<evidence type="ECO:0000313" key="3">
    <source>
        <dbReference type="EMBL" id="KAK9041631.1"/>
    </source>
</evidence>